<dbReference type="EC" id="2.7.13.3" evidence="2"/>
<dbReference type="EMBL" id="RAWI01001016">
    <property type="protein sequence ID" value="RKH82746.1"/>
    <property type="molecule type" value="Genomic_DNA"/>
</dbReference>
<dbReference type="RefSeq" id="WP_147452712.1">
    <property type="nucleotide sequence ID" value="NZ_RAWI01001016.1"/>
</dbReference>
<evidence type="ECO:0000256" key="3">
    <source>
        <dbReference type="ARBA" id="ARBA00022553"/>
    </source>
</evidence>
<keyword evidence="10" id="KW-1185">Reference proteome</keyword>
<dbReference type="InterPro" id="IPR011495">
    <property type="entry name" value="Sig_transdc_His_kin_sub2_dim/P"/>
</dbReference>
<evidence type="ECO:0000256" key="1">
    <source>
        <dbReference type="ARBA" id="ARBA00000085"/>
    </source>
</evidence>
<evidence type="ECO:0000256" key="2">
    <source>
        <dbReference type="ARBA" id="ARBA00012438"/>
    </source>
</evidence>
<dbReference type="GO" id="GO:0016301">
    <property type="term" value="F:kinase activity"/>
    <property type="evidence" value="ECO:0007669"/>
    <property type="project" value="UniProtKB-KW"/>
</dbReference>
<comment type="caution">
    <text evidence="9">The sequence shown here is derived from an EMBL/GenBank/DDBJ whole genome shotgun (WGS) entry which is preliminary data.</text>
</comment>
<dbReference type="PANTHER" id="PTHR41523:SF8">
    <property type="entry name" value="ETHYLENE RESPONSE SENSOR PROTEIN"/>
    <property type="match status" value="1"/>
</dbReference>
<keyword evidence="3" id="KW-0597">Phosphoprotein</keyword>
<accession>A0ABX9Q5G6</accession>
<keyword evidence="4" id="KW-0808">Transferase</keyword>
<feature type="non-terminal residue" evidence="9">
    <location>
        <position position="115"/>
    </location>
</feature>
<dbReference type="PANTHER" id="PTHR41523">
    <property type="entry name" value="TWO-COMPONENT SYSTEM SENSOR PROTEIN"/>
    <property type="match status" value="1"/>
</dbReference>
<evidence type="ECO:0000256" key="7">
    <source>
        <dbReference type="ARBA" id="ARBA00022840"/>
    </source>
</evidence>
<reference evidence="9 10" key="1">
    <citation type="submission" date="2018-09" db="EMBL/GenBank/DDBJ databases">
        <authorList>
            <person name="Livingstone P.G."/>
            <person name="Whitworth D.E."/>
        </authorList>
    </citation>
    <scope>NUCLEOTIDE SEQUENCE [LARGE SCALE GENOMIC DNA]</scope>
    <source>
        <strain evidence="9 10">CA031B</strain>
    </source>
</reference>
<evidence type="ECO:0000256" key="6">
    <source>
        <dbReference type="ARBA" id="ARBA00022777"/>
    </source>
</evidence>
<evidence type="ECO:0000256" key="4">
    <source>
        <dbReference type="ARBA" id="ARBA00022679"/>
    </source>
</evidence>
<sequence length="115" mass="12345">MLLHEVNHRVKNSLQLVTALLSLQAAQAAEPVLRASLLEARGRVAVVASMHQRLYSTSAHDRVDLVAYLRELTAENAAAHGAKGRIGLDFDADDEVVLALSQAVPLALVVSELLT</sequence>
<dbReference type="Proteomes" id="UP000278907">
    <property type="component" value="Unassembled WGS sequence"/>
</dbReference>
<organism evidence="9 10">
    <name type="scientific">Corallococcus praedator</name>
    <dbReference type="NCBI Taxonomy" id="2316724"/>
    <lineage>
        <taxon>Bacteria</taxon>
        <taxon>Pseudomonadati</taxon>
        <taxon>Myxococcota</taxon>
        <taxon>Myxococcia</taxon>
        <taxon>Myxococcales</taxon>
        <taxon>Cystobacterineae</taxon>
        <taxon>Myxococcaceae</taxon>
        <taxon>Corallococcus</taxon>
    </lineage>
</organism>
<evidence type="ECO:0000256" key="5">
    <source>
        <dbReference type="ARBA" id="ARBA00022741"/>
    </source>
</evidence>
<comment type="catalytic activity">
    <reaction evidence="1">
        <text>ATP + protein L-histidine = ADP + protein N-phospho-L-histidine.</text>
        <dbReference type="EC" id="2.7.13.3"/>
    </reaction>
</comment>
<proteinExistence type="predicted"/>
<name>A0ABX9Q5G6_9BACT</name>
<feature type="domain" description="Signal transduction histidine kinase subgroup 2 dimerisation and phosphoacceptor" evidence="8">
    <location>
        <begin position="5"/>
        <end position="75"/>
    </location>
</feature>
<keyword evidence="6 9" id="KW-0418">Kinase</keyword>
<dbReference type="Pfam" id="PF07568">
    <property type="entry name" value="HisKA_2"/>
    <property type="match status" value="1"/>
</dbReference>
<keyword evidence="7" id="KW-0067">ATP-binding</keyword>
<evidence type="ECO:0000313" key="9">
    <source>
        <dbReference type="EMBL" id="RKH82746.1"/>
    </source>
</evidence>
<keyword evidence="5" id="KW-0547">Nucleotide-binding</keyword>
<gene>
    <name evidence="9" type="ORF">D7Y13_42860</name>
</gene>
<evidence type="ECO:0000313" key="10">
    <source>
        <dbReference type="Proteomes" id="UP000278907"/>
    </source>
</evidence>
<evidence type="ECO:0000259" key="8">
    <source>
        <dbReference type="Pfam" id="PF07568"/>
    </source>
</evidence>
<protein>
    <recommendedName>
        <fullName evidence="2">histidine kinase</fullName>
        <ecNumber evidence="2">2.7.13.3</ecNumber>
    </recommendedName>
</protein>